<organism evidence="2 3">
    <name type="scientific">Candidatus Nitrospira kreftii</name>
    <dbReference type="NCBI Taxonomy" id="2652173"/>
    <lineage>
        <taxon>Bacteria</taxon>
        <taxon>Pseudomonadati</taxon>
        <taxon>Nitrospirota</taxon>
        <taxon>Nitrospiria</taxon>
        <taxon>Nitrospirales</taxon>
        <taxon>Nitrospiraceae</taxon>
        <taxon>Nitrospira</taxon>
    </lineage>
</organism>
<dbReference type="EMBL" id="CP047423">
    <property type="protein sequence ID" value="QPD06366.1"/>
    <property type="molecule type" value="Genomic_DNA"/>
</dbReference>
<name>A0A7S8FIS4_9BACT</name>
<dbReference type="InterPro" id="IPR006569">
    <property type="entry name" value="CID_dom"/>
</dbReference>
<feature type="domain" description="CID" evidence="1">
    <location>
        <begin position="1"/>
        <end position="61"/>
    </location>
</feature>
<dbReference type="KEGG" id="nkf:Nkreftii_004140"/>
<dbReference type="PROSITE" id="PS51391">
    <property type="entry name" value="CID"/>
    <property type="match status" value="1"/>
</dbReference>
<gene>
    <name evidence="2" type="ORF">Nkreftii_004140</name>
</gene>
<reference evidence="2 3" key="1">
    <citation type="journal article" date="2020" name="ISME J.">
        <title>Enrichment and physiological characterization of a novel comammox Nitrospira indicates ammonium inhibition of complete nitrification.</title>
        <authorList>
            <person name="Sakoula D."/>
            <person name="Koch H."/>
            <person name="Frank J."/>
            <person name="Jetten M.S.M."/>
            <person name="van Kessel M.A.H.J."/>
            <person name="Lucker S."/>
        </authorList>
    </citation>
    <scope>NUCLEOTIDE SEQUENCE [LARGE SCALE GENOMIC DNA]</scope>
    <source>
        <strain evidence="2">Comreactor17</strain>
    </source>
</reference>
<dbReference type="AlphaFoldDB" id="A0A7S8FIS4"/>
<proteinExistence type="predicted"/>
<evidence type="ECO:0000313" key="2">
    <source>
        <dbReference type="EMBL" id="QPD06366.1"/>
    </source>
</evidence>
<protein>
    <recommendedName>
        <fullName evidence="1">CID domain-containing protein</fullName>
    </recommendedName>
</protein>
<evidence type="ECO:0000313" key="3">
    <source>
        <dbReference type="Proteomes" id="UP000593737"/>
    </source>
</evidence>
<accession>A0A7S8FIS4</accession>
<sequence length="61" mass="6761">MTQLAQKLDKKLASWRPEVAAQVVQIVTDVIELADTDTLDLQPSRAVVQEVLDTLDERQAG</sequence>
<evidence type="ECO:0000259" key="1">
    <source>
        <dbReference type="PROSITE" id="PS51391"/>
    </source>
</evidence>
<dbReference type="Proteomes" id="UP000593737">
    <property type="component" value="Chromosome"/>
</dbReference>